<dbReference type="InterPro" id="IPR010768">
    <property type="entry name" value="GATase1-like"/>
</dbReference>
<dbReference type="RefSeq" id="WP_254156423.1">
    <property type="nucleotide sequence ID" value="NZ_CP100355.1"/>
</dbReference>
<dbReference type="PANTHER" id="PTHR37947:SF2">
    <property type="entry name" value="VON WILLEBRAND FACTOR TYPE A"/>
    <property type="match status" value="1"/>
</dbReference>
<dbReference type="GeneID" id="73290749"/>
<keyword evidence="2" id="KW-0315">Glutamine amidotransferase</keyword>
<evidence type="ECO:0000259" key="1">
    <source>
        <dbReference type="Pfam" id="PF07090"/>
    </source>
</evidence>
<reference evidence="2" key="1">
    <citation type="submission" date="2022-06" db="EMBL/GenBank/DDBJ databases">
        <title>Diverse halophilic archaea isolated from saline environments.</title>
        <authorList>
            <person name="Cui H.-L."/>
        </authorList>
    </citation>
    <scope>NUCLEOTIDE SEQUENCE</scope>
    <source>
        <strain evidence="2">WLHS1</strain>
    </source>
</reference>
<proteinExistence type="predicted"/>
<name>A0A9E7SU55_9EURY</name>
<feature type="domain" description="Putative glutamine amidotransferase" evidence="1">
    <location>
        <begin position="4"/>
        <end position="241"/>
    </location>
</feature>
<dbReference type="Proteomes" id="UP001056855">
    <property type="component" value="Chromosome"/>
</dbReference>
<dbReference type="Gene3D" id="3.40.50.880">
    <property type="match status" value="1"/>
</dbReference>
<evidence type="ECO:0000313" key="2">
    <source>
        <dbReference type="EMBL" id="UTF52482.1"/>
    </source>
</evidence>
<accession>A0A9E7SU55</accession>
<dbReference type="Pfam" id="PF07090">
    <property type="entry name" value="GATase1_like"/>
    <property type="match status" value="1"/>
</dbReference>
<dbReference type="CDD" id="cd03143">
    <property type="entry name" value="A4_beta-galactosidase_middle_domain"/>
    <property type="match status" value="1"/>
</dbReference>
<evidence type="ECO:0000313" key="3">
    <source>
        <dbReference type="Proteomes" id="UP001056855"/>
    </source>
</evidence>
<protein>
    <submittedName>
        <fullName evidence="2">Glutamine amidotransferase</fullName>
    </submittedName>
</protein>
<dbReference type="SUPFAM" id="SSF52317">
    <property type="entry name" value="Class I glutamine amidotransferase-like"/>
    <property type="match status" value="1"/>
</dbReference>
<dbReference type="AlphaFoldDB" id="A0A9E7SU55"/>
<sequence>MTNVLLAGESWQLLTFEIKGQDVLTGASYDEAPDHLIAALKVAGASVTYQPCHVATREFPRTRADLEAYDLVILSDIGADTLQLTPQVRRGEADVDRCELLASYVEDGGALGMIGGYMSFAGVNGQARYDRTALADVLPVSIGPGDDRVEAPAGVRPTNEGVLGADLDDEWPAVLGYNRVVADADADVWATVGDDPLVAVGSYGDGRTFAFTTDCAPHWAPPTFLEWDGLPTLWEALLEDVTG</sequence>
<dbReference type="EMBL" id="CP100355">
    <property type="protein sequence ID" value="UTF52482.1"/>
    <property type="molecule type" value="Genomic_DNA"/>
</dbReference>
<dbReference type="InterPro" id="IPR029062">
    <property type="entry name" value="Class_I_gatase-like"/>
</dbReference>
<gene>
    <name evidence="2" type="ORF">NGM29_11845</name>
</gene>
<organism evidence="2 3">
    <name type="scientific">Natronosalvus rutilus</name>
    <dbReference type="NCBI Taxonomy" id="2953753"/>
    <lineage>
        <taxon>Archaea</taxon>
        <taxon>Methanobacteriati</taxon>
        <taxon>Methanobacteriota</taxon>
        <taxon>Stenosarchaea group</taxon>
        <taxon>Halobacteria</taxon>
        <taxon>Halobacteriales</taxon>
        <taxon>Natrialbaceae</taxon>
        <taxon>Natronosalvus</taxon>
    </lineage>
</organism>
<dbReference type="PANTHER" id="PTHR37947">
    <property type="entry name" value="BLL2462 PROTEIN"/>
    <property type="match status" value="1"/>
</dbReference>
<keyword evidence="3" id="KW-1185">Reference proteome</keyword>
<dbReference type="KEGG" id="sawl:NGM29_11845"/>